<dbReference type="PANTHER" id="PTHR46796:SF12">
    <property type="entry name" value="HTH-TYPE DNA-BINDING TRANSCRIPTIONAL ACTIVATOR EUTR"/>
    <property type="match status" value="1"/>
</dbReference>
<reference evidence="7 8" key="2">
    <citation type="submission" date="2018-03" db="EMBL/GenBank/DDBJ databases">
        <title>Draft genome of Pseudomonas putida strain KH-21-114.</title>
        <authorList>
            <person name="Yoshizawa S."/>
            <person name="Khan N.H."/>
            <person name="Nishimura M."/>
            <person name="Chiura H.X."/>
            <person name="Ogura Y."/>
            <person name="Hayashi T."/>
            <person name="Kogure K."/>
        </authorList>
    </citation>
    <scope>NUCLEOTIDE SEQUENCE [LARGE SCALE GENOMIC DNA]</scope>
    <source>
        <strain evidence="7 8">KH-21-114</strain>
    </source>
</reference>
<evidence type="ECO:0000313" key="8">
    <source>
        <dbReference type="Proteomes" id="UP000237230"/>
    </source>
</evidence>
<keyword evidence="2" id="KW-0805">Transcription regulation</keyword>
<proteinExistence type="predicted"/>
<dbReference type="GO" id="GO:0003700">
    <property type="term" value="F:DNA-binding transcription factor activity"/>
    <property type="evidence" value="ECO:0007669"/>
    <property type="project" value="InterPro"/>
</dbReference>
<dbReference type="InterPro" id="IPR050204">
    <property type="entry name" value="AraC_XylS_family_regulators"/>
</dbReference>
<evidence type="ECO:0000256" key="3">
    <source>
        <dbReference type="ARBA" id="ARBA00023125"/>
    </source>
</evidence>
<evidence type="ECO:0000256" key="4">
    <source>
        <dbReference type="ARBA" id="ARBA00023163"/>
    </source>
</evidence>
<comment type="caution">
    <text evidence="7">The sequence shown here is derived from an EMBL/GenBank/DDBJ whole genome shotgun (WGS) entry which is preliminary data.</text>
</comment>
<evidence type="ECO:0000256" key="1">
    <source>
        <dbReference type="ARBA" id="ARBA00004496"/>
    </source>
</evidence>
<dbReference type="PRINTS" id="PR00032">
    <property type="entry name" value="HTHARAC"/>
</dbReference>
<dbReference type="OrthoDB" id="6003540at2"/>
<reference evidence="7 8" key="1">
    <citation type="submission" date="2016-08" db="EMBL/GenBank/DDBJ databases">
        <authorList>
            <person name="Seilhamer J.J."/>
        </authorList>
    </citation>
    <scope>NUCLEOTIDE SEQUENCE [LARGE SCALE GENOMIC DNA]</scope>
    <source>
        <strain evidence="7 8">KH-21-114</strain>
    </source>
</reference>
<dbReference type="PROSITE" id="PS01124">
    <property type="entry name" value="HTH_ARAC_FAMILY_2"/>
    <property type="match status" value="1"/>
</dbReference>
<dbReference type="SMART" id="SM00342">
    <property type="entry name" value="HTH_ARAC"/>
    <property type="match status" value="1"/>
</dbReference>
<dbReference type="PANTHER" id="PTHR46796">
    <property type="entry name" value="HTH-TYPE TRANSCRIPTIONAL ACTIVATOR RHAS-RELATED"/>
    <property type="match status" value="1"/>
</dbReference>
<feature type="domain" description="HTH araC/xylS-type" evidence="6">
    <location>
        <begin position="223"/>
        <end position="322"/>
    </location>
</feature>
<dbReference type="InterPro" id="IPR018062">
    <property type="entry name" value="HTH_AraC-typ_CS"/>
</dbReference>
<dbReference type="Pfam" id="PF14525">
    <property type="entry name" value="AraC_binding_2"/>
    <property type="match status" value="1"/>
</dbReference>
<dbReference type="GO" id="GO:0043565">
    <property type="term" value="F:sequence-specific DNA binding"/>
    <property type="evidence" value="ECO:0007669"/>
    <property type="project" value="InterPro"/>
</dbReference>
<keyword evidence="4" id="KW-0804">Transcription</keyword>
<comment type="function">
    <text evidence="5">Regulatory protein of the TOL plasmid xyl operons. XylS activates the xylXYZLTEGFJQKIH operon required for the degradation of toluene, m-xylene and p-xylene.</text>
</comment>
<keyword evidence="3" id="KW-0238">DNA-binding</keyword>
<name>A0A2S3X2X1_PSEPU</name>
<dbReference type="SUPFAM" id="SSF46689">
    <property type="entry name" value="Homeodomain-like"/>
    <property type="match status" value="2"/>
</dbReference>
<dbReference type="AlphaFoldDB" id="A0A2S3X2X1"/>
<accession>A0A2S3X2X1</accession>
<dbReference type="InterPro" id="IPR009057">
    <property type="entry name" value="Homeodomain-like_sf"/>
</dbReference>
<dbReference type="Gene3D" id="1.10.10.60">
    <property type="entry name" value="Homeodomain-like"/>
    <property type="match status" value="1"/>
</dbReference>
<evidence type="ECO:0000313" key="7">
    <source>
        <dbReference type="EMBL" id="POG09940.1"/>
    </source>
</evidence>
<dbReference type="InterPro" id="IPR018060">
    <property type="entry name" value="HTH_AraC"/>
</dbReference>
<dbReference type="EMBL" id="MINH01000019">
    <property type="protein sequence ID" value="POG09940.1"/>
    <property type="molecule type" value="Genomic_DNA"/>
</dbReference>
<gene>
    <name evidence="7" type="ORF">BGP84_09440</name>
</gene>
<dbReference type="PROSITE" id="PS00041">
    <property type="entry name" value="HTH_ARAC_FAMILY_1"/>
    <property type="match status" value="1"/>
</dbReference>
<evidence type="ECO:0000256" key="2">
    <source>
        <dbReference type="ARBA" id="ARBA00023015"/>
    </source>
</evidence>
<organism evidence="7 8">
    <name type="scientific">Pseudomonas putida</name>
    <name type="common">Arthrobacter siderocapsulatus</name>
    <dbReference type="NCBI Taxonomy" id="303"/>
    <lineage>
        <taxon>Bacteria</taxon>
        <taxon>Pseudomonadati</taxon>
        <taxon>Pseudomonadota</taxon>
        <taxon>Gammaproteobacteria</taxon>
        <taxon>Pseudomonadales</taxon>
        <taxon>Pseudomonadaceae</taxon>
        <taxon>Pseudomonas</taxon>
    </lineage>
</organism>
<protein>
    <submittedName>
        <fullName evidence="7">AraC family transcriptional regulator</fullName>
    </submittedName>
</protein>
<dbReference type="Pfam" id="PF12833">
    <property type="entry name" value="HTH_18"/>
    <property type="match status" value="1"/>
</dbReference>
<comment type="subcellular location">
    <subcellularLocation>
        <location evidence="1">Cytoplasm</location>
    </subcellularLocation>
</comment>
<dbReference type="InterPro" id="IPR035418">
    <property type="entry name" value="AraC-bd_2"/>
</dbReference>
<dbReference type="Proteomes" id="UP000237230">
    <property type="component" value="Unassembled WGS sequence"/>
</dbReference>
<sequence>MYPGTTRKQFMLRSSDMRSDEFAALFTQLYGNLYADMPPLGEGIAIGGVYGRFGGMSVRHMQYRGDFTIVLPAPQDEITFVLPTAGKIIFDHRSESIGGAQVGLAVDKLDIRSVRITDGHAQCGMSIRRSAFAERLSTLLEQPLPAPIRFAPQVDLGNPAFQGIRALLELATGTEFDQLINTGLLMPVRLQEMLVDALLETWPHNYSEALRKPAPAIAPRHVKLAMAYLREHPARQVSGSELAGLANVSLRALQDGFRRFAGTSIVGYQRQVRLEQAREVLARGEGGSVAEVALHHGFSNAGRFAQYFQQAFGVSPALIRRR</sequence>
<dbReference type="GO" id="GO:0009893">
    <property type="term" value="P:positive regulation of metabolic process"/>
    <property type="evidence" value="ECO:0007669"/>
    <property type="project" value="UniProtKB-ARBA"/>
</dbReference>
<dbReference type="GO" id="GO:0005737">
    <property type="term" value="C:cytoplasm"/>
    <property type="evidence" value="ECO:0007669"/>
    <property type="project" value="UniProtKB-SubCell"/>
</dbReference>
<evidence type="ECO:0000256" key="5">
    <source>
        <dbReference type="ARBA" id="ARBA00037345"/>
    </source>
</evidence>
<dbReference type="InterPro" id="IPR020449">
    <property type="entry name" value="Tscrpt_reg_AraC-type_HTH"/>
</dbReference>
<evidence type="ECO:0000259" key="6">
    <source>
        <dbReference type="PROSITE" id="PS01124"/>
    </source>
</evidence>